<dbReference type="Proteomes" id="UP000481153">
    <property type="component" value="Unassembled WGS sequence"/>
</dbReference>
<organism evidence="2 3">
    <name type="scientific">Aphanomyces euteiches</name>
    <dbReference type="NCBI Taxonomy" id="100861"/>
    <lineage>
        <taxon>Eukaryota</taxon>
        <taxon>Sar</taxon>
        <taxon>Stramenopiles</taxon>
        <taxon>Oomycota</taxon>
        <taxon>Saprolegniomycetes</taxon>
        <taxon>Saprolegniales</taxon>
        <taxon>Verrucalvaceae</taxon>
        <taxon>Aphanomyces</taxon>
    </lineage>
</organism>
<name>A0A6G0WEI2_9STRA</name>
<evidence type="ECO:0008006" key="4">
    <source>
        <dbReference type="Google" id="ProtNLM"/>
    </source>
</evidence>
<feature type="region of interest" description="Disordered" evidence="1">
    <location>
        <begin position="83"/>
        <end position="124"/>
    </location>
</feature>
<dbReference type="VEuPathDB" id="FungiDB:AeMF1_020747"/>
<accession>A0A6G0WEI2</accession>
<evidence type="ECO:0000313" key="3">
    <source>
        <dbReference type="Proteomes" id="UP000481153"/>
    </source>
</evidence>
<evidence type="ECO:0000313" key="2">
    <source>
        <dbReference type="EMBL" id="KAF0724811.1"/>
    </source>
</evidence>
<reference evidence="2 3" key="1">
    <citation type="submission" date="2019-07" db="EMBL/GenBank/DDBJ databases">
        <title>Genomics analysis of Aphanomyces spp. identifies a new class of oomycete effector associated with host adaptation.</title>
        <authorList>
            <person name="Gaulin E."/>
        </authorList>
    </citation>
    <scope>NUCLEOTIDE SEQUENCE [LARGE SCALE GENOMIC DNA]</scope>
    <source>
        <strain evidence="2 3">ATCC 201684</strain>
    </source>
</reference>
<proteinExistence type="predicted"/>
<comment type="caution">
    <text evidence="2">The sequence shown here is derived from an EMBL/GenBank/DDBJ whole genome shotgun (WGS) entry which is preliminary data.</text>
</comment>
<dbReference type="EMBL" id="VJMJ01000261">
    <property type="protein sequence ID" value="KAF0724811.1"/>
    <property type="molecule type" value="Genomic_DNA"/>
</dbReference>
<sequence>MGPFETKRRYVGGAVGKKLGGVAGGKAGSLAGNSLGSAVAGPVGSKIGSNTGKSLGTTAGAAGGQHVGTWAGGKIGHGIDKMEAQAQSKNPPAPNAPKRSQSMKHDAQSPTSPMKRAPSLKRGHYETEGRQIGGTVGKTAGGAFGGAAGAIAGANIGSTVAGPVGTAVGTAAGSTIRKKAGEKGGQAARTWVGGKIGHGMDKAEARHNAKVRTSGKALATSNSLSSNGGSSYFMGIPPFLTS</sequence>
<feature type="region of interest" description="Disordered" evidence="1">
    <location>
        <begin position="202"/>
        <end position="225"/>
    </location>
</feature>
<keyword evidence="3" id="KW-1185">Reference proteome</keyword>
<protein>
    <recommendedName>
        <fullName evidence="4">Glycine zipper domain-containing protein</fullName>
    </recommendedName>
</protein>
<gene>
    <name evidence="2" type="ORF">Ae201684_016561</name>
</gene>
<evidence type="ECO:0000256" key="1">
    <source>
        <dbReference type="SAM" id="MobiDB-lite"/>
    </source>
</evidence>
<dbReference type="AlphaFoldDB" id="A0A6G0WEI2"/>